<evidence type="ECO:0000313" key="2">
    <source>
        <dbReference type="EMBL" id="EZA47927.1"/>
    </source>
</evidence>
<dbReference type="GO" id="GO:0044774">
    <property type="term" value="P:mitotic DNA integrity checkpoint signaling"/>
    <property type="evidence" value="ECO:0007669"/>
    <property type="project" value="TreeGrafter"/>
</dbReference>
<dbReference type="GO" id="GO:0006303">
    <property type="term" value="P:double-strand break repair via nonhomologous end joining"/>
    <property type="evidence" value="ECO:0007669"/>
    <property type="project" value="TreeGrafter"/>
</dbReference>
<dbReference type="GO" id="GO:0046975">
    <property type="term" value="F:histone H3K36 methyltransferase activity"/>
    <property type="evidence" value="ECO:0007669"/>
    <property type="project" value="TreeGrafter"/>
</dbReference>
<dbReference type="GO" id="GO:0015074">
    <property type="term" value="P:DNA integration"/>
    <property type="evidence" value="ECO:0007669"/>
    <property type="project" value="TreeGrafter"/>
</dbReference>
<dbReference type="GO" id="GO:0003697">
    <property type="term" value="F:single-stranded DNA binding"/>
    <property type="evidence" value="ECO:0007669"/>
    <property type="project" value="TreeGrafter"/>
</dbReference>
<sequence length="69" mass="8091">MHFRHIMLFYFKKGKNTVQTTKQIYGSDAVVERTVQKWFTRFKRGDFNAEDQECSGRSSVDDDQIAALI</sequence>
<proteinExistence type="predicted"/>
<dbReference type="EMBL" id="KK107746">
    <property type="protein sequence ID" value="EZA47927.1"/>
    <property type="molecule type" value="Genomic_DNA"/>
</dbReference>
<dbReference type="Gene3D" id="1.10.10.1450">
    <property type="match status" value="1"/>
</dbReference>
<keyword evidence="2" id="KW-0808">Transferase</keyword>
<keyword evidence="3" id="KW-1185">Reference proteome</keyword>
<dbReference type="InterPro" id="IPR041426">
    <property type="entry name" value="Mos1_HTH"/>
</dbReference>
<dbReference type="AlphaFoldDB" id="A0A026VVY7"/>
<dbReference type="Pfam" id="PF17906">
    <property type="entry name" value="HTH_48"/>
    <property type="match status" value="1"/>
</dbReference>
<dbReference type="GO" id="GO:0005634">
    <property type="term" value="C:nucleus"/>
    <property type="evidence" value="ECO:0007669"/>
    <property type="project" value="TreeGrafter"/>
</dbReference>
<reference evidence="2 3" key="1">
    <citation type="journal article" date="2014" name="Curr. Biol.">
        <title>The genome of the clonal raider ant Cerapachys biroi.</title>
        <authorList>
            <person name="Oxley P.R."/>
            <person name="Ji L."/>
            <person name="Fetter-Pruneda I."/>
            <person name="McKenzie S.K."/>
            <person name="Li C."/>
            <person name="Hu H."/>
            <person name="Zhang G."/>
            <person name="Kronauer D.J."/>
        </authorList>
    </citation>
    <scope>NUCLEOTIDE SEQUENCE [LARGE SCALE GENOMIC DNA]</scope>
</reference>
<protein>
    <submittedName>
        <fullName evidence="2">Histone-lysine N-methyltransferase SETMAR</fullName>
    </submittedName>
</protein>
<name>A0A026VVY7_OOCBI</name>
<dbReference type="GO" id="GO:0003690">
    <property type="term" value="F:double-stranded DNA binding"/>
    <property type="evidence" value="ECO:0007669"/>
    <property type="project" value="TreeGrafter"/>
</dbReference>
<dbReference type="GO" id="GO:0000014">
    <property type="term" value="F:single-stranded DNA endodeoxyribonuclease activity"/>
    <property type="evidence" value="ECO:0007669"/>
    <property type="project" value="TreeGrafter"/>
</dbReference>
<keyword evidence="2" id="KW-0489">Methyltransferase</keyword>
<dbReference type="InterPro" id="IPR052709">
    <property type="entry name" value="Transposase-MT_Hybrid"/>
</dbReference>
<organism evidence="2 3">
    <name type="scientific">Ooceraea biroi</name>
    <name type="common">Clonal raider ant</name>
    <name type="synonym">Cerapachys biroi</name>
    <dbReference type="NCBI Taxonomy" id="2015173"/>
    <lineage>
        <taxon>Eukaryota</taxon>
        <taxon>Metazoa</taxon>
        <taxon>Ecdysozoa</taxon>
        <taxon>Arthropoda</taxon>
        <taxon>Hexapoda</taxon>
        <taxon>Insecta</taxon>
        <taxon>Pterygota</taxon>
        <taxon>Neoptera</taxon>
        <taxon>Endopterygota</taxon>
        <taxon>Hymenoptera</taxon>
        <taxon>Apocrita</taxon>
        <taxon>Aculeata</taxon>
        <taxon>Formicoidea</taxon>
        <taxon>Formicidae</taxon>
        <taxon>Dorylinae</taxon>
        <taxon>Ooceraea</taxon>
    </lineage>
</organism>
<dbReference type="GO" id="GO:0000729">
    <property type="term" value="P:DNA double-strand break processing"/>
    <property type="evidence" value="ECO:0007669"/>
    <property type="project" value="TreeGrafter"/>
</dbReference>
<dbReference type="PANTHER" id="PTHR46060:SF2">
    <property type="entry name" value="HISTONE-LYSINE N-METHYLTRANSFERASE SETMAR"/>
    <property type="match status" value="1"/>
</dbReference>
<evidence type="ECO:0000259" key="1">
    <source>
        <dbReference type="Pfam" id="PF17906"/>
    </source>
</evidence>
<dbReference type="GO" id="GO:0042800">
    <property type="term" value="F:histone H3K4 methyltransferase activity"/>
    <property type="evidence" value="ECO:0007669"/>
    <property type="project" value="TreeGrafter"/>
</dbReference>
<dbReference type="GO" id="GO:0044547">
    <property type="term" value="F:DNA topoisomerase binding"/>
    <property type="evidence" value="ECO:0007669"/>
    <property type="project" value="TreeGrafter"/>
</dbReference>
<gene>
    <name evidence="2" type="ORF">X777_14498</name>
</gene>
<dbReference type="Proteomes" id="UP000053097">
    <property type="component" value="Unassembled WGS sequence"/>
</dbReference>
<dbReference type="GO" id="GO:0032259">
    <property type="term" value="P:methylation"/>
    <property type="evidence" value="ECO:0007669"/>
    <property type="project" value="UniProtKB-KW"/>
</dbReference>
<feature type="domain" description="Mos1 transposase HTH" evidence="1">
    <location>
        <begin position="1"/>
        <end position="46"/>
    </location>
</feature>
<accession>A0A026VVY7</accession>
<dbReference type="GO" id="GO:0000793">
    <property type="term" value="C:condensed chromosome"/>
    <property type="evidence" value="ECO:0007669"/>
    <property type="project" value="TreeGrafter"/>
</dbReference>
<dbReference type="GO" id="GO:0035861">
    <property type="term" value="C:site of double-strand break"/>
    <property type="evidence" value="ECO:0007669"/>
    <property type="project" value="TreeGrafter"/>
</dbReference>
<dbReference type="GO" id="GO:0031297">
    <property type="term" value="P:replication fork processing"/>
    <property type="evidence" value="ECO:0007669"/>
    <property type="project" value="TreeGrafter"/>
</dbReference>
<dbReference type="PANTHER" id="PTHR46060">
    <property type="entry name" value="MARINER MOS1 TRANSPOSASE-LIKE PROTEIN"/>
    <property type="match status" value="1"/>
</dbReference>
<evidence type="ECO:0000313" key="3">
    <source>
        <dbReference type="Proteomes" id="UP000053097"/>
    </source>
</evidence>